<dbReference type="CDD" id="cd02430">
    <property type="entry name" value="PTH2"/>
    <property type="match status" value="1"/>
</dbReference>
<feature type="region of interest" description="Disordered" evidence="5">
    <location>
        <begin position="244"/>
        <end position="269"/>
    </location>
</feature>
<feature type="compositionally biased region" description="Basic and acidic residues" evidence="5">
    <location>
        <begin position="252"/>
        <end position="264"/>
    </location>
</feature>
<gene>
    <name evidence="6" type="ORF">E5676_scaffold66G00050</name>
</gene>
<dbReference type="EC" id="3.1.1.29" evidence="1"/>
<protein>
    <recommendedName>
        <fullName evidence="1">peptidyl-tRNA hydrolase</fullName>
        <ecNumber evidence="1">3.1.1.29</ecNumber>
    </recommendedName>
</protein>
<comment type="similarity">
    <text evidence="3">Belongs to the PTH2 family.</text>
</comment>
<dbReference type="GO" id="GO:0004045">
    <property type="term" value="F:peptidyl-tRNA hydrolase activity"/>
    <property type="evidence" value="ECO:0007669"/>
    <property type="project" value="UniProtKB-EC"/>
</dbReference>
<dbReference type="Pfam" id="PF01981">
    <property type="entry name" value="PTH2"/>
    <property type="match status" value="1"/>
</dbReference>
<evidence type="ECO:0000313" key="7">
    <source>
        <dbReference type="Proteomes" id="UP000321947"/>
    </source>
</evidence>
<keyword evidence="2 6" id="KW-0378">Hydrolase</keyword>
<dbReference type="InterPro" id="IPR002833">
    <property type="entry name" value="PTH2"/>
</dbReference>
<dbReference type="PANTHER" id="PTHR12649:SF30">
    <property type="entry name" value="AMINOACYL-TRNA HYDROLASE"/>
    <property type="match status" value="1"/>
</dbReference>
<reference evidence="6 7" key="1">
    <citation type="submission" date="2019-08" db="EMBL/GenBank/DDBJ databases">
        <title>Draft genome sequences of two oriental melons (Cucumis melo L. var makuwa).</title>
        <authorList>
            <person name="Kwon S.-Y."/>
        </authorList>
    </citation>
    <scope>NUCLEOTIDE SEQUENCE [LARGE SCALE GENOMIC DNA]</scope>
    <source>
        <strain evidence="7">cv. Chang Bougi</strain>
        <tissue evidence="6">Leaf</tissue>
    </source>
</reference>
<evidence type="ECO:0000256" key="2">
    <source>
        <dbReference type="ARBA" id="ARBA00022801"/>
    </source>
</evidence>
<dbReference type="NCBIfam" id="TIGR00283">
    <property type="entry name" value="arch_pth2"/>
    <property type="match status" value="1"/>
</dbReference>
<dbReference type="EMBL" id="SSTD01010904">
    <property type="protein sequence ID" value="TYK11105.1"/>
    <property type="molecule type" value="Genomic_DNA"/>
</dbReference>
<evidence type="ECO:0000256" key="3">
    <source>
        <dbReference type="ARBA" id="ARBA00038050"/>
    </source>
</evidence>
<evidence type="ECO:0000313" key="6">
    <source>
        <dbReference type="EMBL" id="TYK11105.1"/>
    </source>
</evidence>
<evidence type="ECO:0000256" key="5">
    <source>
        <dbReference type="SAM" id="MobiDB-lite"/>
    </source>
</evidence>
<dbReference type="AlphaFoldDB" id="A0A5D3CHU3"/>
<sequence>MDLAWLSAIVVGAGCLVLGYYIGSKYPPRVFVKAKLAKSNESSRNGKKKDKTKEPLEVENLADILDDFKMVLVVRNDLKMGKGKIAAQCSHATLGLYKKLHYRAPKALNRWEMCAQPKVVLKIESEEDMLVLQERAKSLKLPTHITIDAGRTQIAPNSRTVMAILAGAGLGNCSLGKGLFEGSRGCELVFAIIFFRMLENNIGRFAILNPLKEGKRGYSSWKEVEVVLISKEISVYLPGSNIGSQKSSNEIQKSKDLSRKEKDGSQAPVANVKINRMNGGQPYTKNLQEMHKREEKAGIQGRVGHDAGCPSFLENKGVLDSLAFSMVALPTRKCIRWSPTGLRKKDKGSHVKYLNSTKCDGSTKKKAHNGPENCKVKSMEYVELEGGKGVMCDESVEIRLGQDEEDKIYLCPLKNFVLCKGNIKSGPPKYRCEVQVDRLKTPMESNLNIIVQGSFLYLLRKEMSIEESALGSSKGDSSMLTLTMNVMKTSINVILEDVSVSGSPPNSYLVNKRRDRYGKSSFSGFLSSGGLGEFERDGVVIWIVPYPLRLSTLWERGGCCLIMSSKWGEWVQVAVEGLLPTLTLWGLLLGHSTLSESGALLGEVKNDERWEVLGSVGIKRVEADPLSPPISRLLYYSHCITFLYFEFINNKEACLCFKKSVEAKVGKKGKGGDDQSVEEGVVKLKRKDGL</sequence>
<dbReference type="FunFam" id="3.40.1490.10:FF:000002">
    <property type="entry name" value="Peptidyl-tRNA hydrolase 2, mitochondrial"/>
    <property type="match status" value="1"/>
</dbReference>
<proteinExistence type="inferred from homology"/>
<dbReference type="GO" id="GO:0005739">
    <property type="term" value="C:mitochondrion"/>
    <property type="evidence" value="ECO:0007669"/>
    <property type="project" value="TreeGrafter"/>
</dbReference>
<dbReference type="GO" id="GO:0005829">
    <property type="term" value="C:cytosol"/>
    <property type="evidence" value="ECO:0007669"/>
    <property type="project" value="TreeGrafter"/>
</dbReference>
<comment type="catalytic activity">
    <reaction evidence="4">
        <text>an N-acyl-L-alpha-aminoacyl-tRNA + H2O = an N-acyl-L-amino acid + a tRNA + H(+)</text>
        <dbReference type="Rhea" id="RHEA:54448"/>
        <dbReference type="Rhea" id="RHEA-COMP:10123"/>
        <dbReference type="Rhea" id="RHEA-COMP:13883"/>
        <dbReference type="ChEBI" id="CHEBI:15377"/>
        <dbReference type="ChEBI" id="CHEBI:15378"/>
        <dbReference type="ChEBI" id="CHEBI:59874"/>
        <dbReference type="ChEBI" id="CHEBI:78442"/>
        <dbReference type="ChEBI" id="CHEBI:138191"/>
        <dbReference type="EC" id="3.1.1.29"/>
    </reaction>
</comment>
<dbReference type="PANTHER" id="PTHR12649">
    <property type="entry name" value="PEPTIDYL-TRNA HYDROLASE 2"/>
    <property type="match status" value="1"/>
</dbReference>
<dbReference type="InterPro" id="IPR023476">
    <property type="entry name" value="Pep_tRNA_hydro_II_dom_sf"/>
</dbReference>
<dbReference type="Gene3D" id="3.40.1490.10">
    <property type="entry name" value="Bit1"/>
    <property type="match status" value="1"/>
</dbReference>
<dbReference type="Proteomes" id="UP000321947">
    <property type="component" value="Unassembled WGS sequence"/>
</dbReference>
<accession>A0A5D3CHU3</accession>
<evidence type="ECO:0000256" key="4">
    <source>
        <dbReference type="ARBA" id="ARBA00048707"/>
    </source>
</evidence>
<evidence type="ECO:0000256" key="1">
    <source>
        <dbReference type="ARBA" id="ARBA00013260"/>
    </source>
</evidence>
<dbReference type="SUPFAM" id="SSF102462">
    <property type="entry name" value="Peptidyl-tRNA hydrolase II"/>
    <property type="match status" value="1"/>
</dbReference>
<name>A0A5D3CHU3_CUCMM</name>
<comment type="caution">
    <text evidence="6">The sequence shown here is derived from an EMBL/GenBank/DDBJ whole genome shotgun (WGS) entry which is preliminary data.</text>
</comment>
<organism evidence="6 7">
    <name type="scientific">Cucumis melo var. makuwa</name>
    <name type="common">Oriental melon</name>
    <dbReference type="NCBI Taxonomy" id="1194695"/>
    <lineage>
        <taxon>Eukaryota</taxon>
        <taxon>Viridiplantae</taxon>
        <taxon>Streptophyta</taxon>
        <taxon>Embryophyta</taxon>
        <taxon>Tracheophyta</taxon>
        <taxon>Spermatophyta</taxon>
        <taxon>Magnoliopsida</taxon>
        <taxon>eudicotyledons</taxon>
        <taxon>Gunneridae</taxon>
        <taxon>Pentapetalae</taxon>
        <taxon>rosids</taxon>
        <taxon>fabids</taxon>
        <taxon>Cucurbitales</taxon>
        <taxon>Cucurbitaceae</taxon>
        <taxon>Benincaseae</taxon>
        <taxon>Cucumis</taxon>
    </lineage>
</organism>